<evidence type="ECO:0000313" key="2">
    <source>
        <dbReference type="Proteomes" id="UP000245133"/>
    </source>
</evidence>
<organism evidence="1 2">
    <name type="scientific">Leptospira ryugenii</name>
    <dbReference type="NCBI Taxonomy" id="1917863"/>
    <lineage>
        <taxon>Bacteria</taxon>
        <taxon>Pseudomonadati</taxon>
        <taxon>Spirochaetota</taxon>
        <taxon>Spirochaetia</taxon>
        <taxon>Leptospirales</taxon>
        <taxon>Leptospiraceae</taxon>
        <taxon>Leptospira</taxon>
    </lineage>
</organism>
<protein>
    <submittedName>
        <fullName evidence="1">Uncharacterized protein</fullName>
    </submittedName>
</protein>
<gene>
    <name evidence="1" type="ORF">LPTSP4_30940</name>
</gene>
<evidence type="ECO:0000313" key="1">
    <source>
        <dbReference type="EMBL" id="GBF51556.1"/>
    </source>
</evidence>
<dbReference type="EMBL" id="BFBB01000008">
    <property type="protein sequence ID" value="GBF51556.1"/>
    <property type="molecule type" value="Genomic_DNA"/>
</dbReference>
<proteinExistence type="predicted"/>
<comment type="caution">
    <text evidence="1">The sequence shown here is derived from an EMBL/GenBank/DDBJ whole genome shotgun (WGS) entry which is preliminary data.</text>
</comment>
<keyword evidence="2" id="KW-1185">Reference proteome</keyword>
<accession>A0A2P2E3Z1</accession>
<name>A0A2P2E3Z1_9LEPT</name>
<dbReference type="AlphaFoldDB" id="A0A2P2E3Z1"/>
<sequence>MKRRILILVIVFPSFFPIFAEKARFSYLGKAYDLKTGKFLYTDNHREFYQGDKHIYSQISYKDPSGKEFGRKRIEFAPNPVLPSFRTEDDRDGYLEGAEVNGKQVKLFFRRKSEDPIEERTYQPKTPGVMDGGFDYFVRNQWDKLMQGERLSFHFLAPVQLDDYLFAVEKIKEDKWKDRSALYLKLEIDNFILKRLVQPFLLVYDIKTKRILQFEGLSNINDENGKSLRVKLVYDYPKDILLE</sequence>
<dbReference type="OrthoDB" id="1491713at2"/>
<dbReference type="Proteomes" id="UP000245133">
    <property type="component" value="Unassembled WGS sequence"/>
</dbReference>
<reference evidence="1 2" key="1">
    <citation type="submission" date="2018-02" db="EMBL/GenBank/DDBJ databases">
        <title>Novel Leptospira species isolated from soil and water in Japan.</title>
        <authorList>
            <person name="Nakao R."/>
            <person name="Masuzawa T."/>
        </authorList>
    </citation>
    <scope>NUCLEOTIDE SEQUENCE [LARGE SCALE GENOMIC DNA]</scope>
    <source>
        <strain evidence="1 2">YH101</strain>
    </source>
</reference>
<dbReference type="RefSeq" id="WP_108977880.1">
    <property type="nucleotide sequence ID" value="NZ_BFBB01000008.1"/>
</dbReference>